<evidence type="ECO:0000256" key="2">
    <source>
        <dbReference type="ARBA" id="ARBA00023157"/>
    </source>
</evidence>
<evidence type="ECO:0000256" key="1">
    <source>
        <dbReference type="ARBA" id="ARBA00009831"/>
    </source>
</evidence>
<dbReference type="PANTHER" id="PTHR34007">
    <property type="entry name" value="AEROLYSIN-LIKE PROTEIN-RELATED"/>
    <property type="match status" value="1"/>
</dbReference>
<name>A0A182YTR0_BIOGL</name>
<dbReference type="VEuPathDB" id="VectorBase:BGLB000056"/>
<evidence type="ECO:0000313" key="5">
    <source>
        <dbReference type="EnsemblMetazoa" id="BGLB000056-PA"/>
    </source>
</evidence>
<dbReference type="KEGG" id="bgt:106070543"/>
<dbReference type="SMART" id="SM00999">
    <property type="entry name" value="Aerolysin"/>
    <property type="match status" value="1"/>
</dbReference>
<dbReference type="AlphaFoldDB" id="A0A182YTR0"/>
<dbReference type="EnsemblMetazoa" id="BGLB000056-RA">
    <property type="protein sequence ID" value="BGLB000056-PA"/>
    <property type="gene ID" value="BGLB000056"/>
</dbReference>
<feature type="chain" id="PRO_5014534546" description="Aerolysin-like C-terminal domain-containing protein" evidence="3">
    <location>
        <begin position="18"/>
        <end position="575"/>
    </location>
</feature>
<keyword evidence="2" id="KW-1015">Disulfide bond</keyword>
<reference evidence="5" key="3">
    <citation type="submission" date="2020-05" db="UniProtKB">
        <authorList>
            <consortium name="EnsemblMetazoa"/>
        </authorList>
    </citation>
    <scope>IDENTIFICATION</scope>
    <source>
        <strain evidence="5">BB02</strain>
    </source>
</reference>
<evidence type="ECO:0000259" key="4">
    <source>
        <dbReference type="SMART" id="SM00999"/>
    </source>
</evidence>
<dbReference type="Pfam" id="PF01117">
    <property type="entry name" value="Aerolysin"/>
    <property type="match status" value="1"/>
</dbReference>
<dbReference type="EnsemblMetazoa" id="BGLB000056-RB">
    <property type="protein sequence ID" value="BGLB000056-PB"/>
    <property type="gene ID" value="BGLB000056"/>
</dbReference>
<evidence type="ECO:0000256" key="3">
    <source>
        <dbReference type="SAM" id="SignalP"/>
    </source>
</evidence>
<dbReference type="SUPFAM" id="SSF56973">
    <property type="entry name" value="Aerolisin/ETX pore-forming domain"/>
    <property type="match status" value="1"/>
</dbReference>
<dbReference type="Proteomes" id="UP000076420">
    <property type="component" value="Unassembled WGS sequence"/>
</dbReference>
<dbReference type="InterPro" id="IPR053280">
    <property type="entry name" value="Aerolysin-like_pore-former"/>
</dbReference>
<sequence>MVLQLIVFFVLVKTTHTACTKSSWLTSFDSAGQSMCDEVDYYIRGFERSSANGDHSLNRLEGVECCSAPTPWSDMELLVVYQDWTYDLDTGNHWVFCPNGYFLQGLQRSQGRNLDNIEAARCTKPAIHPHRHSDCYDEDISSCFDGTGLCSCRENYFVTGLYRSKCNSLQCLDKLECCKMADKLEELDGVSKVKTRIMDATLSNMANLAHLMGYGWCSGCMSNYVGEDFYRDGETWKANQNGTCNGYKSDQRLSLVFSNWKFTIKNIKYGESVTDEIQPSTLDKGMTRNNDSETATDTYEISETIMETITHSSTSSWTNRIDLGLSVTVQIPLMFPQSSLSSTSTFTTSFEQSSSNTKDQSTANSKTFKKTIEKSIAPFSAAEYEVILHKTRTTVPYTATIIAKFSTEFRGFLRWDGGNDSPTSNYHYQFKGSEDRPTFNYRFGDDSEAFYSALKKEIITRSKPWLWKDIITNYPDTQHLINRLIDESQYEFTLSGTFEHVAGKRIDVLWNKVSMIKREAHFGSRSRRQCNIIKGTHYARPGPNDAPAIVKYPEVTLVNSEPYREGPHYVENKSA</sequence>
<feature type="domain" description="Aerolysin-like C-terminal" evidence="4">
    <location>
        <begin position="188"/>
        <end position="529"/>
    </location>
</feature>
<accession>A0A182YTR0</accession>
<dbReference type="PANTHER" id="PTHR34007:SF1">
    <property type="entry name" value="AEROLYSIN-LIKE PROTEIN-RELATED"/>
    <property type="match status" value="1"/>
</dbReference>
<keyword evidence="3" id="KW-0732">Signal</keyword>
<dbReference type="InterPro" id="IPR055267">
    <property type="entry name" value="Aerolysin-like_C"/>
</dbReference>
<organism evidence="5 6">
    <name type="scientific">Biomphalaria glabrata</name>
    <name type="common">Bloodfluke planorb</name>
    <name type="synonym">Freshwater snail</name>
    <dbReference type="NCBI Taxonomy" id="6526"/>
    <lineage>
        <taxon>Eukaryota</taxon>
        <taxon>Metazoa</taxon>
        <taxon>Spiralia</taxon>
        <taxon>Lophotrochozoa</taxon>
        <taxon>Mollusca</taxon>
        <taxon>Gastropoda</taxon>
        <taxon>Heterobranchia</taxon>
        <taxon>Euthyneura</taxon>
        <taxon>Panpulmonata</taxon>
        <taxon>Hygrophila</taxon>
        <taxon>Lymnaeoidea</taxon>
        <taxon>Planorbidae</taxon>
        <taxon>Biomphalaria</taxon>
    </lineage>
</organism>
<feature type="signal peptide" evidence="3">
    <location>
        <begin position="1"/>
        <end position="17"/>
    </location>
</feature>
<comment type="similarity">
    <text evidence="1">Belongs to the aerolysin family.</text>
</comment>
<evidence type="ECO:0000313" key="6">
    <source>
        <dbReference type="Proteomes" id="UP000076420"/>
    </source>
</evidence>
<protein>
    <recommendedName>
        <fullName evidence="4">Aerolysin-like C-terminal domain-containing protein</fullName>
    </recommendedName>
</protein>
<dbReference type="CDD" id="cd20219">
    <property type="entry name" value="PFM_physalysin-1-like"/>
    <property type="match status" value="1"/>
</dbReference>
<gene>
    <name evidence="5" type="primary">106070543</name>
</gene>
<dbReference type="VEuPathDB" id="VectorBase:BGLAX_050550"/>
<reference evidence="5" key="1">
    <citation type="journal article" date="2004" name="J. Parasitol.">
        <title>The mitochondrial genome of Biomphalaria glabrata (Gastropoda: Basommatophora), intermediate host of Schistosoma mansoni.</title>
        <authorList>
            <person name="DeJong R.J."/>
            <person name="Emery A.M."/>
            <person name="Adema C.M."/>
        </authorList>
    </citation>
    <scope>NUCLEOTIDE SEQUENCE</scope>
    <source>
        <strain evidence="5">BB02</strain>
    </source>
</reference>
<proteinExistence type="inferred from homology"/>
<reference evidence="5" key="2">
    <citation type="submission" date="2013-03" db="EMBL/GenBank/DDBJ databases">
        <title>Sequence assembly of the Biomphalaria glabrata genome version 4.3.</title>
        <authorList>
            <person name="Warren W."/>
            <person name="Wilson R.K."/>
            <person name="Hillier L.W."/>
            <person name="Minx P."/>
        </authorList>
    </citation>
    <scope>NUCLEOTIDE SEQUENCE</scope>
    <source>
        <strain evidence="5">BB02</strain>
    </source>
</reference>
<dbReference type="Gene3D" id="3.30.412.10">
    <property type="entry name" value="Proaerolysin, chain A, domain 2"/>
    <property type="match status" value="2"/>
</dbReference>